<reference evidence="1 2" key="1">
    <citation type="submission" date="2018-09" db="EMBL/GenBank/DDBJ databases">
        <title>Comparative Genomic Analysis of Eight Novel Haloalkaliphilic Bacteriophages from Lake Elmenteita, Kenya.</title>
        <authorList>
            <person name="Akhwale J.K."/>
        </authorList>
    </citation>
    <scope>NUCLEOTIDE SEQUENCE [LARGE SCALE GENOMIC DNA]</scope>
</reference>
<gene>
    <name evidence="1" type="ORF">BpsS36_00059</name>
</gene>
<organism evidence="1 2">
    <name type="scientific">Bacillus phage vB_BpsS-36</name>
    <dbReference type="NCBI Taxonomy" id="2419622"/>
    <lineage>
        <taxon>Viruses</taxon>
        <taxon>Duplodnaviria</taxon>
        <taxon>Heunggongvirae</taxon>
        <taxon>Uroviricota</taxon>
        <taxon>Caudoviricetes</taxon>
        <taxon>Ehrlichviridae</taxon>
        <taxon>Nairobivirus</taxon>
        <taxon>Nairobivirus nv36</taxon>
    </lineage>
</organism>
<keyword evidence="2" id="KW-1185">Reference proteome</keyword>
<evidence type="ECO:0000313" key="2">
    <source>
        <dbReference type="Proteomes" id="UP000275945"/>
    </source>
</evidence>
<protein>
    <submittedName>
        <fullName evidence="1">Uncharacterized protein</fullName>
    </submittedName>
</protein>
<accession>A0A3G3BWU1</accession>
<dbReference type="EMBL" id="MH884513">
    <property type="protein sequence ID" value="AYP68765.1"/>
    <property type="molecule type" value="Genomic_DNA"/>
</dbReference>
<sequence>MTRKEKITGIKKHVSQMTELESDFLMRKFYQIDKTSWSFTPYCQERFNERNIKPEHFLTLWSTPDLIEYHQHKDTHRILLRSRRAQDEKQVCAVFDLTNKVIVTVWTNWINNHHDNLVIEAYNKRVDILEEMTGS</sequence>
<evidence type="ECO:0000313" key="1">
    <source>
        <dbReference type="EMBL" id="AYP68765.1"/>
    </source>
</evidence>
<proteinExistence type="predicted"/>
<name>A0A3G3BWU1_9CAUD</name>
<dbReference type="Proteomes" id="UP000275945">
    <property type="component" value="Segment"/>
</dbReference>